<proteinExistence type="predicted"/>
<protein>
    <submittedName>
        <fullName evidence="1">DUF2750 domain-containing protein</fullName>
    </submittedName>
</protein>
<keyword evidence="2" id="KW-1185">Reference proteome</keyword>
<organism evidence="1 2">
    <name type="scientific">Comamonas terrigena</name>
    <dbReference type="NCBI Taxonomy" id="32013"/>
    <lineage>
        <taxon>Bacteria</taxon>
        <taxon>Pseudomonadati</taxon>
        <taxon>Pseudomonadota</taxon>
        <taxon>Betaproteobacteria</taxon>
        <taxon>Burkholderiales</taxon>
        <taxon>Comamonadaceae</taxon>
        <taxon>Comamonas</taxon>
    </lineage>
</organism>
<reference evidence="2" key="1">
    <citation type="submission" date="2017-09" db="EMBL/GenBank/DDBJ databases">
        <title>FDA dAtabase for Regulatory Grade micrObial Sequences (FDA-ARGOS): Supporting development and validation of Infectious Disease Dx tests.</title>
        <authorList>
            <person name="Minogue T."/>
            <person name="Wolcott M."/>
            <person name="Wasieloski L."/>
            <person name="Aguilar W."/>
            <person name="Moore D."/>
            <person name="Tallon L."/>
            <person name="Sadzewicz L."/>
            <person name="Ott S."/>
            <person name="Zhao X."/>
            <person name="Nagaraj S."/>
            <person name="Vavikolanu K."/>
            <person name="Aluvathingal J."/>
            <person name="Nadendla S."/>
            <person name="Sichtig H."/>
        </authorList>
    </citation>
    <scope>NUCLEOTIDE SEQUENCE [LARGE SCALE GENOMIC DNA]</scope>
    <source>
        <strain evidence="2">FDAARGOS_394</strain>
    </source>
</reference>
<dbReference type="EMBL" id="PDEA01000001">
    <property type="protein sequence ID" value="PEH89004.1"/>
    <property type="molecule type" value="Genomic_DNA"/>
</dbReference>
<gene>
    <name evidence="1" type="ORF">CRM82_10755</name>
</gene>
<dbReference type="InterPro" id="IPR021284">
    <property type="entry name" value="DUF2750"/>
</dbReference>
<dbReference type="AlphaFoldDB" id="A0A2A7UUV3"/>
<evidence type="ECO:0000313" key="2">
    <source>
        <dbReference type="Proteomes" id="UP000220246"/>
    </source>
</evidence>
<dbReference type="OrthoDB" id="2936081at2"/>
<accession>A0A2A7UUV3</accession>
<dbReference type="Proteomes" id="UP000220246">
    <property type="component" value="Unassembled WGS sequence"/>
</dbReference>
<dbReference type="RefSeq" id="WP_083520384.1">
    <property type="nucleotide sequence ID" value="NZ_DALZQJ010000061.1"/>
</dbReference>
<dbReference type="GeneID" id="80801086"/>
<sequence>MEKSYSLNRQQFQAISALASHQRYRHFIGRVSDWEFVWGLRNEDGWVTASDNSGNLVSPFWPHPDYATACAGSEWAGNSPASIEIHHFLSRWLPGMEKDGMLAAVFPTPTMQGVIVSPRQLQRDIEEELSHLE</sequence>
<dbReference type="Pfam" id="PF11042">
    <property type="entry name" value="DUF2750"/>
    <property type="match status" value="1"/>
</dbReference>
<evidence type="ECO:0000313" key="1">
    <source>
        <dbReference type="EMBL" id="PEH89004.1"/>
    </source>
</evidence>
<comment type="caution">
    <text evidence="1">The sequence shown here is derived from an EMBL/GenBank/DDBJ whole genome shotgun (WGS) entry which is preliminary data.</text>
</comment>
<name>A0A2A7UUV3_COMTR</name>